<sequence>MAKPTSKTPSKQTNQTTITPLNPHSKPARTTVQSGGEMGRRSEEKEERRKDAIPKKLVLIDAHAILHRAYHALPQFTNSRGEPTGGLYGLSTMLIKIIGTFKPDYIVAAYDLPKPTFRHEAYKAYKDGRAKADDALVSQMIRSREIFDVFNIPIYDKEGFEADDILGTIVQQLTTNNQQPTTKDEKKTKSKIENRKLKIPEVDVIIASGDMDTLQLVDGKRVQVFTLKKGINDTILYDEEAVKARFGFGPELLPDFKGLRGDPSDNIKGIPGIGEKTATELILKFGLIEDIYKTLKKGEEKLLEKGIKKRIVELLKGGKEEAEFSKVLATIRRDVPMVFEFPRKLWCDSIDLPKAEALFSDLEFRQLISRLADTVKRVQQGGGEDEVERGTESEDEEPQKDGEGEKKDARKKASEDSPAQASLTDALASAGIPPQDLQETSMALWLINSNLTSPTIEDVLAYAKTQDFTVARALIFAELKARSSEQVFEEIEKPLLPVVEKMNATGVRIDVPFLQELSKEYHIELRAREKKIWADAGVEFNINSPKQLGEVLFVKMGLRVARQKKTAGGALSTKESELEKLREVHPIIGTILEYREFQKLLSTYIDNIPGMVSSSGRLHARFLQAGTTTGRMGSQNPNLQNIPVQSTLGRRIRNAFVAKEGSKLVSIDYSQIELRIAAILSGDKKLVEIFKKGEDVHTAVAAEVFNVTQSQVTKDMRRQAKVINFGMLYGMGVNSLRTALSPSSAEATAGKEGGTVISREEAQTYYDEYFADFYELAGFLDLIKKTAYENGYTETLFGRRRYHEALHSHIPYIRGAAERMAINAPIQGTGADIVKLAMVHVDTWLRKEKLENRVSLILQVHDELVYEMEEDLVPSVVPKIRAIMEQVVPKEASRGVPILVEASVGDNWGSMKKI</sequence>
<dbReference type="AlphaFoldDB" id="A0A2H0KBG1"/>
<feature type="compositionally biased region" description="Polar residues" evidence="11">
    <location>
        <begin position="1"/>
        <end position="33"/>
    </location>
</feature>
<evidence type="ECO:0000313" key="14">
    <source>
        <dbReference type="EMBL" id="PIQ68608.1"/>
    </source>
</evidence>
<feature type="region of interest" description="Disordered" evidence="11">
    <location>
        <begin position="1"/>
        <end position="51"/>
    </location>
</feature>
<evidence type="ECO:0000259" key="12">
    <source>
        <dbReference type="SMART" id="SM00475"/>
    </source>
</evidence>
<evidence type="ECO:0000256" key="11">
    <source>
        <dbReference type="SAM" id="MobiDB-lite"/>
    </source>
</evidence>
<feature type="compositionally biased region" description="Acidic residues" evidence="11">
    <location>
        <begin position="383"/>
        <end position="398"/>
    </location>
</feature>
<dbReference type="InterPro" id="IPR019760">
    <property type="entry name" value="DNA-dir_DNA_pol_A_CS"/>
</dbReference>
<dbReference type="Gene3D" id="3.30.70.370">
    <property type="match status" value="1"/>
</dbReference>
<dbReference type="Gene3D" id="1.10.150.20">
    <property type="entry name" value="5' to 3' exonuclease, C-terminal subdomain"/>
    <property type="match status" value="2"/>
</dbReference>
<evidence type="ECO:0000256" key="6">
    <source>
        <dbReference type="ARBA" id="ARBA00022763"/>
    </source>
</evidence>
<dbReference type="SUPFAM" id="SSF56672">
    <property type="entry name" value="DNA/RNA polymerases"/>
    <property type="match status" value="1"/>
</dbReference>
<feature type="domain" description="5'-3' exonuclease" evidence="12">
    <location>
        <begin position="55"/>
        <end position="347"/>
    </location>
</feature>
<dbReference type="InterPro" id="IPR002298">
    <property type="entry name" value="DNA_polymerase_A"/>
</dbReference>
<organism evidence="14 15">
    <name type="scientific">Candidatus Taylorbacteria bacterium CG11_big_fil_rev_8_21_14_0_20_46_11</name>
    <dbReference type="NCBI Taxonomy" id="1975025"/>
    <lineage>
        <taxon>Bacteria</taxon>
        <taxon>Candidatus Tayloriibacteriota</taxon>
    </lineage>
</organism>
<dbReference type="InterPro" id="IPR002421">
    <property type="entry name" value="5-3_exonuclease"/>
</dbReference>
<feature type="compositionally biased region" description="Basic and acidic residues" evidence="11">
    <location>
        <begin position="38"/>
        <end position="51"/>
    </location>
</feature>
<dbReference type="Proteomes" id="UP000229342">
    <property type="component" value="Unassembled WGS sequence"/>
</dbReference>
<evidence type="ECO:0000256" key="1">
    <source>
        <dbReference type="ARBA" id="ARBA00007705"/>
    </source>
</evidence>
<dbReference type="PANTHER" id="PTHR10133:SF27">
    <property type="entry name" value="DNA POLYMERASE NU"/>
    <property type="match status" value="1"/>
</dbReference>
<dbReference type="PANTHER" id="PTHR10133">
    <property type="entry name" value="DNA POLYMERASE I"/>
    <property type="match status" value="1"/>
</dbReference>
<dbReference type="FunFam" id="1.10.150.20:FF:000003">
    <property type="entry name" value="DNA polymerase I"/>
    <property type="match status" value="1"/>
</dbReference>
<protein>
    <recommendedName>
        <fullName evidence="2">DNA-directed DNA polymerase</fullName>
        <ecNumber evidence="2">2.7.7.7</ecNumber>
    </recommendedName>
</protein>
<dbReference type="SUPFAM" id="SSF47807">
    <property type="entry name" value="5' to 3' exonuclease, C-terminal subdomain"/>
    <property type="match status" value="1"/>
</dbReference>
<dbReference type="CDD" id="cd09898">
    <property type="entry name" value="H3TH_53EXO"/>
    <property type="match status" value="1"/>
</dbReference>
<evidence type="ECO:0000256" key="9">
    <source>
        <dbReference type="ARBA" id="ARBA00023204"/>
    </source>
</evidence>
<evidence type="ECO:0000313" key="15">
    <source>
        <dbReference type="Proteomes" id="UP000229342"/>
    </source>
</evidence>
<dbReference type="GO" id="GO:0008409">
    <property type="term" value="F:5'-3' exonuclease activity"/>
    <property type="evidence" value="ECO:0007669"/>
    <property type="project" value="InterPro"/>
</dbReference>
<dbReference type="GO" id="GO:0006302">
    <property type="term" value="P:double-strand break repair"/>
    <property type="evidence" value="ECO:0007669"/>
    <property type="project" value="TreeGrafter"/>
</dbReference>
<dbReference type="InterPro" id="IPR043502">
    <property type="entry name" value="DNA/RNA_pol_sf"/>
</dbReference>
<dbReference type="GO" id="GO:0006261">
    <property type="term" value="P:DNA-templated DNA replication"/>
    <property type="evidence" value="ECO:0007669"/>
    <property type="project" value="InterPro"/>
</dbReference>
<keyword evidence="3" id="KW-0808">Transferase</keyword>
<evidence type="ECO:0000259" key="13">
    <source>
        <dbReference type="SMART" id="SM00482"/>
    </source>
</evidence>
<comment type="caution">
    <text evidence="14">The sequence shown here is derived from an EMBL/GenBank/DDBJ whole genome shotgun (WGS) entry which is preliminary data.</text>
</comment>
<feature type="domain" description="DNA-directed DNA polymerase family A palm" evidence="13">
    <location>
        <begin position="649"/>
        <end position="872"/>
    </location>
</feature>
<evidence type="ECO:0000256" key="3">
    <source>
        <dbReference type="ARBA" id="ARBA00022679"/>
    </source>
</evidence>
<comment type="similarity">
    <text evidence="1">Belongs to the DNA polymerase type-A family.</text>
</comment>
<dbReference type="CDD" id="cd08637">
    <property type="entry name" value="DNA_pol_A_pol_I_C"/>
    <property type="match status" value="1"/>
</dbReference>
<keyword evidence="9" id="KW-0234">DNA repair</keyword>
<feature type="compositionally biased region" description="Basic and acidic residues" evidence="11">
    <location>
        <begin position="399"/>
        <end position="415"/>
    </location>
</feature>
<evidence type="ECO:0000256" key="5">
    <source>
        <dbReference type="ARBA" id="ARBA00022705"/>
    </source>
</evidence>
<dbReference type="InterPro" id="IPR020046">
    <property type="entry name" value="5-3_exonucl_a-hlix_arch_N"/>
</dbReference>
<dbReference type="GO" id="GO:0003887">
    <property type="term" value="F:DNA-directed DNA polymerase activity"/>
    <property type="evidence" value="ECO:0007669"/>
    <property type="project" value="UniProtKB-KW"/>
</dbReference>
<dbReference type="PROSITE" id="PS00447">
    <property type="entry name" value="DNA_POLYMERASE_A"/>
    <property type="match status" value="1"/>
</dbReference>
<evidence type="ECO:0000256" key="10">
    <source>
        <dbReference type="ARBA" id="ARBA00049244"/>
    </source>
</evidence>
<dbReference type="InterPro" id="IPR029060">
    <property type="entry name" value="PIN-like_dom_sf"/>
</dbReference>
<dbReference type="InterPro" id="IPR020045">
    <property type="entry name" value="DNA_polI_H3TH"/>
</dbReference>
<gene>
    <name evidence="14" type="ORF">COV91_03210</name>
</gene>
<dbReference type="InterPro" id="IPR001098">
    <property type="entry name" value="DNA-dir_DNA_pol_A_palm_dom"/>
</dbReference>
<dbReference type="CDD" id="cd09859">
    <property type="entry name" value="PIN_53EXO"/>
    <property type="match status" value="1"/>
</dbReference>
<evidence type="ECO:0000256" key="2">
    <source>
        <dbReference type="ARBA" id="ARBA00012417"/>
    </source>
</evidence>
<dbReference type="Gene3D" id="1.20.1060.10">
    <property type="entry name" value="Taq DNA Polymerase, Chain T, domain 4"/>
    <property type="match status" value="1"/>
</dbReference>
<dbReference type="FunFam" id="1.20.1060.10:FF:000001">
    <property type="entry name" value="DNA polymerase I"/>
    <property type="match status" value="1"/>
</dbReference>
<dbReference type="SMART" id="SM00279">
    <property type="entry name" value="HhH2"/>
    <property type="match status" value="1"/>
</dbReference>
<dbReference type="InterPro" id="IPR036279">
    <property type="entry name" value="5-3_exonuclease_C_sf"/>
</dbReference>
<evidence type="ECO:0000256" key="7">
    <source>
        <dbReference type="ARBA" id="ARBA00022932"/>
    </source>
</evidence>
<dbReference type="Pfam" id="PF00476">
    <property type="entry name" value="DNA_pol_A"/>
    <property type="match status" value="1"/>
</dbReference>
<evidence type="ECO:0000256" key="8">
    <source>
        <dbReference type="ARBA" id="ARBA00023125"/>
    </source>
</evidence>
<keyword evidence="8" id="KW-0238">DNA-binding</keyword>
<evidence type="ECO:0000256" key="4">
    <source>
        <dbReference type="ARBA" id="ARBA00022695"/>
    </source>
</evidence>
<dbReference type="InterPro" id="IPR008918">
    <property type="entry name" value="HhH2"/>
</dbReference>
<comment type="catalytic activity">
    <reaction evidence="10">
        <text>DNA(n) + a 2'-deoxyribonucleoside 5'-triphosphate = DNA(n+1) + diphosphate</text>
        <dbReference type="Rhea" id="RHEA:22508"/>
        <dbReference type="Rhea" id="RHEA-COMP:17339"/>
        <dbReference type="Rhea" id="RHEA-COMP:17340"/>
        <dbReference type="ChEBI" id="CHEBI:33019"/>
        <dbReference type="ChEBI" id="CHEBI:61560"/>
        <dbReference type="ChEBI" id="CHEBI:173112"/>
        <dbReference type="EC" id="2.7.7.7"/>
    </reaction>
</comment>
<dbReference type="Pfam" id="PF02739">
    <property type="entry name" value="5_3_exonuc_N"/>
    <property type="match status" value="1"/>
</dbReference>
<dbReference type="SMART" id="SM00475">
    <property type="entry name" value="53EXOc"/>
    <property type="match status" value="1"/>
</dbReference>
<keyword evidence="4" id="KW-0548">Nucleotidyltransferase</keyword>
<dbReference type="Gene3D" id="3.40.50.1010">
    <property type="entry name" value="5'-nuclease"/>
    <property type="match status" value="1"/>
</dbReference>
<dbReference type="EMBL" id="PCVG01000041">
    <property type="protein sequence ID" value="PIQ68608.1"/>
    <property type="molecule type" value="Genomic_DNA"/>
</dbReference>
<reference evidence="14 15" key="1">
    <citation type="submission" date="2017-09" db="EMBL/GenBank/DDBJ databases">
        <title>Depth-based differentiation of microbial function through sediment-hosted aquifers and enrichment of novel symbionts in the deep terrestrial subsurface.</title>
        <authorList>
            <person name="Probst A.J."/>
            <person name="Ladd B."/>
            <person name="Jarett J.K."/>
            <person name="Geller-Mcgrath D.E."/>
            <person name="Sieber C.M."/>
            <person name="Emerson J.B."/>
            <person name="Anantharaman K."/>
            <person name="Thomas B.C."/>
            <person name="Malmstrom R."/>
            <person name="Stieglmeier M."/>
            <person name="Klingl A."/>
            <person name="Woyke T."/>
            <person name="Ryan C.M."/>
            <person name="Banfield J.F."/>
        </authorList>
    </citation>
    <scope>NUCLEOTIDE SEQUENCE [LARGE SCALE GENOMIC DNA]</scope>
    <source>
        <strain evidence="14">CG11_big_fil_rev_8_21_14_0_20_46_11</strain>
    </source>
</reference>
<dbReference type="PRINTS" id="PR00868">
    <property type="entry name" value="DNAPOLI"/>
</dbReference>
<dbReference type="FunFam" id="1.10.150.20:FF:000002">
    <property type="entry name" value="DNA polymerase I"/>
    <property type="match status" value="1"/>
</dbReference>
<feature type="region of interest" description="Disordered" evidence="11">
    <location>
        <begin position="379"/>
        <end position="422"/>
    </location>
</feature>
<dbReference type="SUPFAM" id="SSF88723">
    <property type="entry name" value="PIN domain-like"/>
    <property type="match status" value="1"/>
</dbReference>
<name>A0A2H0KBG1_9BACT</name>
<proteinExistence type="inferred from homology"/>
<dbReference type="EC" id="2.7.7.7" evidence="2"/>
<dbReference type="Pfam" id="PF01367">
    <property type="entry name" value="5_3_exonuc"/>
    <property type="match status" value="1"/>
</dbReference>
<dbReference type="GO" id="GO:0003677">
    <property type="term" value="F:DNA binding"/>
    <property type="evidence" value="ECO:0007669"/>
    <property type="project" value="UniProtKB-KW"/>
</dbReference>
<dbReference type="SMART" id="SM00482">
    <property type="entry name" value="POLAc"/>
    <property type="match status" value="1"/>
</dbReference>
<keyword evidence="6" id="KW-0227">DNA damage</keyword>
<accession>A0A2H0KBG1</accession>
<keyword evidence="7" id="KW-0239">DNA-directed DNA polymerase</keyword>
<keyword evidence="5" id="KW-0235">DNA replication</keyword>